<dbReference type="SMART" id="SM00342">
    <property type="entry name" value="HTH_ARAC"/>
    <property type="match status" value="1"/>
</dbReference>
<keyword evidence="15" id="KW-0732">Signal</keyword>
<dbReference type="Pfam" id="PF02518">
    <property type="entry name" value="HATPase_c"/>
    <property type="match status" value="1"/>
</dbReference>
<comment type="caution">
    <text evidence="19">The sequence shown here is derived from an EMBL/GenBank/DDBJ whole genome shotgun (WGS) entry which is preliminary data.</text>
</comment>
<feature type="chain" id="PRO_5029576262" description="histidine kinase" evidence="15">
    <location>
        <begin position="19"/>
        <end position="1343"/>
    </location>
</feature>
<evidence type="ECO:0000256" key="14">
    <source>
        <dbReference type="SAM" id="Phobius"/>
    </source>
</evidence>
<feature type="domain" description="HTH araC/xylS-type" evidence="16">
    <location>
        <begin position="1238"/>
        <end position="1337"/>
    </location>
</feature>
<dbReference type="PRINTS" id="PR00344">
    <property type="entry name" value="BCTRLSENSOR"/>
</dbReference>
<evidence type="ECO:0000256" key="15">
    <source>
        <dbReference type="SAM" id="SignalP"/>
    </source>
</evidence>
<keyword evidence="8" id="KW-0902">Two-component regulatory system</keyword>
<evidence type="ECO:0000256" key="7">
    <source>
        <dbReference type="ARBA" id="ARBA00022840"/>
    </source>
</evidence>
<dbReference type="InterPro" id="IPR015943">
    <property type="entry name" value="WD40/YVTN_repeat-like_dom_sf"/>
</dbReference>
<dbReference type="InterPro" id="IPR004358">
    <property type="entry name" value="Sig_transdc_His_kin-like_C"/>
</dbReference>
<dbReference type="Gene3D" id="3.40.50.2300">
    <property type="match status" value="1"/>
</dbReference>
<dbReference type="SMART" id="SM00388">
    <property type="entry name" value="HisKA"/>
    <property type="match status" value="1"/>
</dbReference>
<dbReference type="PROSITE" id="PS01124">
    <property type="entry name" value="HTH_ARAC_FAMILY_2"/>
    <property type="match status" value="1"/>
</dbReference>
<dbReference type="EMBL" id="WCSB01000005">
    <property type="protein sequence ID" value="KAB4453644.1"/>
    <property type="molecule type" value="Genomic_DNA"/>
</dbReference>
<dbReference type="FunFam" id="1.10.287.130:FF:000045">
    <property type="entry name" value="Two-component system sensor histidine kinase/response regulator"/>
    <property type="match status" value="1"/>
</dbReference>
<dbReference type="PROSITE" id="PS50110">
    <property type="entry name" value="RESPONSE_REGULATORY"/>
    <property type="match status" value="1"/>
</dbReference>
<dbReference type="FunFam" id="3.30.565.10:FF:000037">
    <property type="entry name" value="Hybrid sensor histidine kinase/response regulator"/>
    <property type="match status" value="1"/>
</dbReference>
<dbReference type="InterPro" id="IPR036097">
    <property type="entry name" value="HisK_dim/P_sf"/>
</dbReference>
<evidence type="ECO:0000256" key="1">
    <source>
        <dbReference type="ARBA" id="ARBA00000085"/>
    </source>
</evidence>
<keyword evidence="10" id="KW-0238">DNA-binding</keyword>
<dbReference type="Pfam" id="PF00072">
    <property type="entry name" value="Response_reg"/>
    <property type="match status" value="1"/>
</dbReference>
<evidence type="ECO:0000256" key="6">
    <source>
        <dbReference type="ARBA" id="ARBA00022777"/>
    </source>
</evidence>
<keyword evidence="5" id="KW-0547">Nucleotide-binding</keyword>
<dbReference type="CDD" id="cd00075">
    <property type="entry name" value="HATPase"/>
    <property type="match status" value="1"/>
</dbReference>
<evidence type="ECO:0000256" key="9">
    <source>
        <dbReference type="ARBA" id="ARBA00023015"/>
    </source>
</evidence>
<dbReference type="Gene3D" id="1.10.10.60">
    <property type="entry name" value="Homeodomain-like"/>
    <property type="match status" value="1"/>
</dbReference>
<evidence type="ECO:0000256" key="13">
    <source>
        <dbReference type="SAM" id="MobiDB-lite"/>
    </source>
</evidence>
<dbReference type="PROSITE" id="PS50109">
    <property type="entry name" value="HIS_KIN"/>
    <property type="match status" value="1"/>
</dbReference>
<dbReference type="InterPro" id="IPR018060">
    <property type="entry name" value="HTH_AraC"/>
</dbReference>
<dbReference type="PANTHER" id="PTHR43547">
    <property type="entry name" value="TWO-COMPONENT HISTIDINE KINASE"/>
    <property type="match status" value="1"/>
</dbReference>
<feature type="region of interest" description="Disordered" evidence="13">
    <location>
        <begin position="1056"/>
        <end position="1084"/>
    </location>
</feature>
<dbReference type="GO" id="GO:0043565">
    <property type="term" value="F:sequence-specific DNA binding"/>
    <property type="evidence" value="ECO:0007669"/>
    <property type="project" value="InterPro"/>
</dbReference>
<evidence type="ECO:0000256" key="12">
    <source>
        <dbReference type="PROSITE-ProRule" id="PRU00169"/>
    </source>
</evidence>
<evidence type="ECO:0000256" key="11">
    <source>
        <dbReference type="ARBA" id="ARBA00023163"/>
    </source>
</evidence>
<evidence type="ECO:0000256" key="4">
    <source>
        <dbReference type="ARBA" id="ARBA00022679"/>
    </source>
</evidence>
<feature type="transmembrane region" description="Helical" evidence="14">
    <location>
        <begin position="767"/>
        <end position="788"/>
    </location>
</feature>
<dbReference type="Pfam" id="PF00512">
    <property type="entry name" value="HisKA"/>
    <property type="match status" value="1"/>
</dbReference>
<feature type="signal peptide" evidence="15">
    <location>
        <begin position="1"/>
        <end position="18"/>
    </location>
</feature>
<dbReference type="InterPro" id="IPR003661">
    <property type="entry name" value="HisK_dim/P_dom"/>
</dbReference>
<dbReference type="Gene3D" id="2.130.10.10">
    <property type="entry name" value="YVTN repeat-like/Quinoprotein amine dehydrogenase"/>
    <property type="match status" value="2"/>
</dbReference>
<dbReference type="SUPFAM" id="SSF47384">
    <property type="entry name" value="Homodimeric domain of signal transducing histidine kinase"/>
    <property type="match status" value="1"/>
</dbReference>
<dbReference type="PANTHER" id="PTHR43547:SF2">
    <property type="entry name" value="HYBRID SIGNAL TRANSDUCTION HISTIDINE KINASE C"/>
    <property type="match status" value="1"/>
</dbReference>
<feature type="modified residue" description="4-aspartylphosphate" evidence="12">
    <location>
        <position position="1137"/>
    </location>
</feature>
<dbReference type="InterPro" id="IPR018062">
    <property type="entry name" value="HTH_AraC-typ_CS"/>
</dbReference>
<dbReference type="CDD" id="cd17574">
    <property type="entry name" value="REC_OmpR"/>
    <property type="match status" value="1"/>
</dbReference>
<dbReference type="SUPFAM" id="SSF46689">
    <property type="entry name" value="Homeodomain-like"/>
    <property type="match status" value="1"/>
</dbReference>
<name>A0A7J5JQE9_BACT4</name>
<dbReference type="PROSITE" id="PS00041">
    <property type="entry name" value="HTH_ARAC_FAMILY_1"/>
    <property type="match status" value="1"/>
</dbReference>
<keyword evidence="4" id="KW-0808">Transferase</keyword>
<dbReference type="GO" id="GO:0003700">
    <property type="term" value="F:DNA-binding transcription factor activity"/>
    <property type="evidence" value="ECO:0007669"/>
    <property type="project" value="InterPro"/>
</dbReference>
<accession>A0A7J5JQE9</accession>
<dbReference type="SUPFAM" id="SSF63829">
    <property type="entry name" value="Calcium-dependent phosphotriesterase"/>
    <property type="match status" value="3"/>
</dbReference>
<dbReference type="Proteomes" id="UP000460317">
    <property type="component" value="Unassembled WGS sequence"/>
</dbReference>
<dbReference type="EC" id="2.7.13.3" evidence="2"/>
<evidence type="ECO:0000256" key="3">
    <source>
        <dbReference type="ARBA" id="ARBA00022553"/>
    </source>
</evidence>
<protein>
    <recommendedName>
        <fullName evidence="2">histidine kinase</fullName>
        <ecNumber evidence="2">2.7.13.3</ecNumber>
    </recommendedName>
</protein>
<dbReference type="GO" id="GO:0000155">
    <property type="term" value="F:phosphorelay sensor kinase activity"/>
    <property type="evidence" value="ECO:0007669"/>
    <property type="project" value="InterPro"/>
</dbReference>
<dbReference type="InterPro" id="IPR013783">
    <property type="entry name" value="Ig-like_fold"/>
</dbReference>
<keyword evidence="14" id="KW-1133">Transmembrane helix</keyword>
<dbReference type="InterPro" id="IPR003594">
    <property type="entry name" value="HATPase_dom"/>
</dbReference>
<keyword evidence="14" id="KW-0472">Membrane</keyword>
<evidence type="ECO:0000256" key="5">
    <source>
        <dbReference type="ARBA" id="ARBA00022741"/>
    </source>
</evidence>
<dbReference type="Gene3D" id="3.30.565.10">
    <property type="entry name" value="Histidine kinase-like ATPase, C-terminal domain"/>
    <property type="match status" value="1"/>
</dbReference>
<dbReference type="SUPFAM" id="SSF52172">
    <property type="entry name" value="CheY-like"/>
    <property type="match status" value="1"/>
</dbReference>
<evidence type="ECO:0000313" key="20">
    <source>
        <dbReference type="Proteomes" id="UP000460317"/>
    </source>
</evidence>
<evidence type="ECO:0000259" key="17">
    <source>
        <dbReference type="PROSITE" id="PS50109"/>
    </source>
</evidence>
<keyword evidence="9" id="KW-0805">Transcription regulation</keyword>
<feature type="domain" description="Histidine kinase" evidence="17">
    <location>
        <begin position="817"/>
        <end position="1044"/>
    </location>
</feature>
<dbReference type="InterPro" id="IPR001789">
    <property type="entry name" value="Sig_transdc_resp-reg_receiver"/>
</dbReference>
<dbReference type="Pfam" id="PF07494">
    <property type="entry name" value="Reg_prop"/>
    <property type="match status" value="5"/>
</dbReference>
<comment type="catalytic activity">
    <reaction evidence="1">
        <text>ATP + protein L-histidine = ADP + protein N-phospho-L-histidine.</text>
        <dbReference type="EC" id="2.7.13.3"/>
    </reaction>
</comment>
<sequence>MKHLLTILLFFSSLLCYGQSSKLFTADGELSSSLINKIYQDHNGMIWIATEDGLNRYDGSKFTIYKHEPDNEYSLCHNYVKTLFEDSKGNLFIGTYNGIQLYDPETDSFTPRARWETGEIFESNVITILERRNGEIWLSGNNLCSLTIQDKKLITHKLNLSIPTSMVDYMIEDKNQCIWISKGEDGIYKLDANNQDYQFLQDEKGISVVNLCEGPNGEIFAGTMGKGLLKYDKRSNKFITIPYKNNQKLPIKALYTSNQSELYIGTDGKGVKVLNYRTQHINDYYFDNSYFDSRTSKVHSILKDNSGNFWLAIYQKGVLMIPAQPNSFKYLGYKSINHNIIGSNCITSICQDHNGVLWVGTDNDGIYSITNELQKKNHYAITDKSVSVPSTVFRLYEDSKYNLWVGSFINGMGKLNRQTGECEYLHDFWDKNGNKVLRVYDFVEDNKQRLWIATMGAGLFYYDLNINQLSYNIQANQNTNDWISCLLYSSDNKLYTGTYDGVSCIDLNTADFKTEKFLQGHIIQSLYEDVNGQIWIGSSDGLSCWSPKTQKVLTTYTVSDGLPSNAISAIQGDNQGYLWISTNAGISQFYLNSHLFINYYVSDGLQGNEFSKNTSFKDHNGTIWFGGTNGITYFNPQEIINPAKKWNIRITDFYLYDKPVRKGMLSGNKEIINTSVFEAKDFHLAHYDNTFSIEFSTLEMNKPERLTYYYSMDNDLWIKLPQGVNRVSFGNLEPGKHHFQVKARDYMLESETKSIIIDISPAWWASWWAKFVYTILILVIIYIIVVQVRHRYRTKQEMLQHIHQEQINEAKLQFFTNISHEIRTPMSLIISPLQKLMANDADSARQKAYKTIYRNAERILRLVNQLMDIRKIDKGQMSLIFHQTEIISFINELCETFMQQAVQRNIPLTFHHEGIDSLEIWIDTANFDKIILNLLSNAFKFTPDGGKIDIYLHTGTNDTISGPLRQYVEIIIADTGIGINEKDREHIFERFYQIRNSQNSSQGTGIGLHLTHSLVELHHGSIKVDSNPNEISGCRFIIRIPLGSAHLHTEEMDTANTGEMPQYPQRNSTITIPSSPDESEKSRSKTKYRILIVEDDEEIRHYIRIELSTDFHIIESSNGREALDIAFRQTPDLIISDVMMPEMDGLTLCQKIKRNINLNHIPVILLTAKTREEDNIEGLENGADAYLTKPFNIEILRKTAINLIRGREQLRNAFSGQQTHEDKLQKIEAQSPDDKLMERIMKVINDNLSNPNLTIELITTEVGISRVHLHRKLKELTNQTTRDFIRNTRLKQAAILLSEKKHTVSEVATLTGFTNPNNFSTAFKELFGMAPTAYAEQHLKEKE</sequence>
<dbReference type="Gene3D" id="1.10.287.130">
    <property type="match status" value="1"/>
</dbReference>
<feature type="compositionally biased region" description="Polar residues" evidence="13">
    <location>
        <begin position="1056"/>
        <end position="1076"/>
    </location>
</feature>
<dbReference type="Gene3D" id="2.60.40.10">
    <property type="entry name" value="Immunoglobulins"/>
    <property type="match status" value="1"/>
</dbReference>
<keyword evidence="11" id="KW-0804">Transcription</keyword>
<dbReference type="Pfam" id="PF12833">
    <property type="entry name" value="HTH_18"/>
    <property type="match status" value="1"/>
</dbReference>
<keyword evidence="14" id="KW-0812">Transmembrane</keyword>
<dbReference type="CDD" id="cd00082">
    <property type="entry name" value="HisKA"/>
    <property type="match status" value="1"/>
</dbReference>
<dbReference type="InterPro" id="IPR036890">
    <property type="entry name" value="HATPase_C_sf"/>
</dbReference>
<reference evidence="19 20" key="1">
    <citation type="journal article" date="2019" name="Nat. Med.">
        <title>A library of human gut bacterial isolates paired with longitudinal multiomics data enables mechanistic microbiome research.</title>
        <authorList>
            <person name="Poyet M."/>
            <person name="Groussin M."/>
            <person name="Gibbons S.M."/>
            <person name="Avila-Pacheco J."/>
            <person name="Jiang X."/>
            <person name="Kearney S.M."/>
            <person name="Perrotta A.R."/>
            <person name="Berdy B."/>
            <person name="Zhao S."/>
            <person name="Lieberman T.D."/>
            <person name="Swanson P.K."/>
            <person name="Smith M."/>
            <person name="Roesemann S."/>
            <person name="Alexander J.E."/>
            <person name="Rich S.A."/>
            <person name="Livny J."/>
            <person name="Vlamakis H."/>
            <person name="Clish C."/>
            <person name="Bullock K."/>
            <person name="Deik A."/>
            <person name="Scott J."/>
            <person name="Pierce K.A."/>
            <person name="Xavier R.J."/>
            <person name="Alm E.J."/>
        </authorList>
    </citation>
    <scope>NUCLEOTIDE SEQUENCE [LARGE SCALE GENOMIC DNA]</scope>
    <source>
        <strain evidence="19 20">BIOML-A165</strain>
    </source>
</reference>
<keyword evidence="6" id="KW-0418">Kinase</keyword>
<evidence type="ECO:0000256" key="10">
    <source>
        <dbReference type="ARBA" id="ARBA00023125"/>
    </source>
</evidence>
<evidence type="ECO:0000259" key="18">
    <source>
        <dbReference type="PROSITE" id="PS50110"/>
    </source>
</evidence>
<organism evidence="19 20">
    <name type="scientific">Bacteroides thetaiotaomicron</name>
    <dbReference type="NCBI Taxonomy" id="818"/>
    <lineage>
        <taxon>Bacteria</taxon>
        <taxon>Pseudomonadati</taxon>
        <taxon>Bacteroidota</taxon>
        <taxon>Bacteroidia</taxon>
        <taxon>Bacteroidales</taxon>
        <taxon>Bacteroidaceae</taxon>
        <taxon>Bacteroides</taxon>
    </lineage>
</organism>
<dbReference type="SMART" id="SM00387">
    <property type="entry name" value="HATPase_c"/>
    <property type="match status" value="1"/>
</dbReference>
<dbReference type="SUPFAM" id="SSF55874">
    <property type="entry name" value="ATPase domain of HSP90 chaperone/DNA topoisomerase II/histidine kinase"/>
    <property type="match status" value="1"/>
</dbReference>
<evidence type="ECO:0000313" key="19">
    <source>
        <dbReference type="EMBL" id="KAB4453644.1"/>
    </source>
</evidence>
<dbReference type="InterPro" id="IPR009057">
    <property type="entry name" value="Homeodomain-like_sf"/>
</dbReference>
<dbReference type="GO" id="GO:0005524">
    <property type="term" value="F:ATP binding"/>
    <property type="evidence" value="ECO:0007669"/>
    <property type="project" value="UniProtKB-KW"/>
</dbReference>
<dbReference type="FunFam" id="3.40.50.2300:FF:000138">
    <property type="entry name" value="Two-component system sensor histidine kinase/response regulator"/>
    <property type="match status" value="1"/>
</dbReference>
<gene>
    <name evidence="19" type="ORF">GAN93_07945</name>
</gene>
<keyword evidence="7" id="KW-0067">ATP-binding</keyword>
<dbReference type="SMART" id="SM00448">
    <property type="entry name" value="REC"/>
    <property type="match status" value="1"/>
</dbReference>
<evidence type="ECO:0000256" key="2">
    <source>
        <dbReference type="ARBA" id="ARBA00012438"/>
    </source>
</evidence>
<dbReference type="RefSeq" id="WP_130041507.1">
    <property type="nucleotide sequence ID" value="NZ_RCXW01000005.1"/>
</dbReference>
<dbReference type="InterPro" id="IPR011110">
    <property type="entry name" value="Reg_prop"/>
</dbReference>
<feature type="domain" description="Response regulatory" evidence="18">
    <location>
        <begin position="1089"/>
        <end position="1204"/>
    </location>
</feature>
<dbReference type="InterPro" id="IPR005467">
    <property type="entry name" value="His_kinase_dom"/>
</dbReference>
<proteinExistence type="predicted"/>
<keyword evidence="3 12" id="KW-0597">Phosphoprotein</keyword>
<evidence type="ECO:0000259" key="16">
    <source>
        <dbReference type="PROSITE" id="PS01124"/>
    </source>
</evidence>
<dbReference type="InterPro" id="IPR011006">
    <property type="entry name" value="CheY-like_superfamily"/>
</dbReference>
<evidence type="ECO:0000256" key="8">
    <source>
        <dbReference type="ARBA" id="ARBA00023012"/>
    </source>
</evidence>